<dbReference type="Proteomes" id="UP001234297">
    <property type="component" value="Chromosome 1"/>
</dbReference>
<sequence length="390" mass="42363">MRFPLTLFQFLSILSLFCSYSASAQCLDNQKSSLLTLFGSSPIPSWTPKTDCCVWKGVTCDVSGHVTGLDLTNHGIRAPINSTSLTTLSSLRNLKLSSNLFNSPIPVSISGLSKLTHFNLSNSGFIGHVPVEMSRIKGLESLDLSFSNSLSSLRFKSHDFGHVIGNLSGLRELFLNEVDISSPAPESLGILSNLTSLHLSGCNLTGQFPGKIFQLQNLESTDLSANSLLSGTLPEFPSDSKLQTLSLSSTNFMGELPNSFGNLRYLRRLEVTACNFSGRIPSSLGRISQLSHFAISQNNFSGRFPPIKLPLALFHFLSIFSLLCSNSASAQCLHDQKSSLLTLFGSAPTPFWTSGTDCCLWKGITCDRSGHVTGLDLNLFVKSENFQFAQ</sequence>
<gene>
    <name evidence="1" type="ORF">MRB53_000620</name>
</gene>
<comment type="caution">
    <text evidence="1">The sequence shown here is derived from an EMBL/GenBank/DDBJ whole genome shotgun (WGS) entry which is preliminary data.</text>
</comment>
<dbReference type="EMBL" id="CM056809">
    <property type="protein sequence ID" value="KAJ8647597.1"/>
    <property type="molecule type" value="Genomic_DNA"/>
</dbReference>
<name>A0ACC2MRR1_PERAE</name>
<evidence type="ECO:0000313" key="1">
    <source>
        <dbReference type="EMBL" id="KAJ8647597.1"/>
    </source>
</evidence>
<evidence type="ECO:0000313" key="2">
    <source>
        <dbReference type="Proteomes" id="UP001234297"/>
    </source>
</evidence>
<reference evidence="1 2" key="1">
    <citation type="journal article" date="2022" name="Hortic Res">
        <title>A haplotype resolved chromosomal level avocado genome allows analysis of novel avocado genes.</title>
        <authorList>
            <person name="Nath O."/>
            <person name="Fletcher S.J."/>
            <person name="Hayward A."/>
            <person name="Shaw L.M."/>
            <person name="Masouleh A.K."/>
            <person name="Furtado A."/>
            <person name="Henry R.J."/>
            <person name="Mitter N."/>
        </authorList>
    </citation>
    <scope>NUCLEOTIDE SEQUENCE [LARGE SCALE GENOMIC DNA]</scope>
    <source>
        <strain evidence="2">cv. Hass</strain>
    </source>
</reference>
<keyword evidence="2" id="KW-1185">Reference proteome</keyword>
<organism evidence="1 2">
    <name type="scientific">Persea americana</name>
    <name type="common">Avocado</name>
    <dbReference type="NCBI Taxonomy" id="3435"/>
    <lineage>
        <taxon>Eukaryota</taxon>
        <taxon>Viridiplantae</taxon>
        <taxon>Streptophyta</taxon>
        <taxon>Embryophyta</taxon>
        <taxon>Tracheophyta</taxon>
        <taxon>Spermatophyta</taxon>
        <taxon>Magnoliopsida</taxon>
        <taxon>Magnoliidae</taxon>
        <taxon>Laurales</taxon>
        <taxon>Lauraceae</taxon>
        <taxon>Persea</taxon>
    </lineage>
</organism>
<accession>A0ACC2MRR1</accession>
<proteinExistence type="predicted"/>
<protein>
    <submittedName>
        <fullName evidence="1">Uncharacterized protein</fullName>
    </submittedName>
</protein>